<gene>
    <name evidence="1" type="ORF">IV41_GL001313</name>
</gene>
<dbReference type="EMBL" id="JQBA01000036">
    <property type="protein sequence ID" value="KRN43748.1"/>
    <property type="molecule type" value="Genomic_DNA"/>
</dbReference>
<evidence type="ECO:0000313" key="1">
    <source>
        <dbReference type="EMBL" id="KRN43748.1"/>
    </source>
</evidence>
<dbReference type="AlphaFoldDB" id="A0A0R2H2M5"/>
<accession>A0A0R2H2M5</accession>
<evidence type="ECO:0000313" key="2">
    <source>
        <dbReference type="Proteomes" id="UP000051639"/>
    </source>
</evidence>
<protein>
    <submittedName>
        <fullName evidence="1">Uncharacterized protein</fullName>
    </submittedName>
</protein>
<keyword evidence="2" id="KW-1185">Reference proteome</keyword>
<dbReference type="Proteomes" id="UP000051639">
    <property type="component" value="Unassembled WGS sequence"/>
</dbReference>
<sequence>MKPYDYDLNQMPQWVQALYQQKRLRWDLTSNTLYLIDSVGELTAIKLAEKKILAQTTTGGLEVYPQLPTAKSVSELMQLTDQIGKRELQDAPATAKDLEGLAQTMNSADQQELVSEFGLHGYYERMQSLDQLPTYQLMAATQQGEADGQFVFLHRLAYGHIVISFEGSKQNNLGSGSNFFFRDHVIINHLDPTAPNPLPVTLAPIAALGELYDPEEAYFVLQITKDDEGLQTATAYEVGDQTVTERVNLPGTFLELPPQHNYCIDHFGRFGFDDPSPA</sequence>
<proteinExistence type="predicted"/>
<organism evidence="1 2">
    <name type="scientific">Limosilactobacillus ingluviei</name>
    <dbReference type="NCBI Taxonomy" id="148604"/>
    <lineage>
        <taxon>Bacteria</taxon>
        <taxon>Bacillati</taxon>
        <taxon>Bacillota</taxon>
        <taxon>Bacilli</taxon>
        <taxon>Lactobacillales</taxon>
        <taxon>Lactobacillaceae</taxon>
        <taxon>Limosilactobacillus</taxon>
    </lineage>
</organism>
<dbReference type="PATRIC" id="fig|148604.4.peg.1347"/>
<reference evidence="1 2" key="1">
    <citation type="journal article" date="2015" name="Genome Announc.">
        <title>Expanding the biotechnology potential of lactobacilli through comparative genomics of 213 strains and associated genera.</title>
        <authorList>
            <person name="Sun Z."/>
            <person name="Harris H.M."/>
            <person name="McCann A."/>
            <person name="Guo C."/>
            <person name="Argimon S."/>
            <person name="Zhang W."/>
            <person name="Yang X."/>
            <person name="Jeffery I.B."/>
            <person name="Cooney J.C."/>
            <person name="Kagawa T.F."/>
            <person name="Liu W."/>
            <person name="Song Y."/>
            <person name="Salvetti E."/>
            <person name="Wrobel A."/>
            <person name="Rasinkangas P."/>
            <person name="Parkhill J."/>
            <person name="Rea M.C."/>
            <person name="O'Sullivan O."/>
            <person name="Ritari J."/>
            <person name="Douillard F.P."/>
            <person name="Paul Ross R."/>
            <person name="Yang R."/>
            <person name="Briner A.E."/>
            <person name="Felis G.E."/>
            <person name="de Vos W.M."/>
            <person name="Barrangou R."/>
            <person name="Klaenhammer T.R."/>
            <person name="Caufield P.W."/>
            <person name="Cui Y."/>
            <person name="Zhang H."/>
            <person name="O'Toole P.W."/>
        </authorList>
    </citation>
    <scope>NUCLEOTIDE SEQUENCE [LARGE SCALE GENOMIC DNA]</scope>
    <source>
        <strain evidence="1 2">DSM 14792</strain>
    </source>
</reference>
<name>A0A0R2H2M5_9LACO</name>
<comment type="caution">
    <text evidence="1">The sequence shown here is derived from an EMBL/GenBank/DDBJ whole genome shotgun (WGS) entry which is preliminary data.</text>
</comment>